<reference evidence="2 3" key="1">
    <citation type="journal article" date="2011" name="Stand. Genomic Sci.">
        <title>Complete genome sequence of the gliding, heparinolytic Pedobacter saltans type strain (113).</title>
        <authorList>
            <person name="Liolios K."/>
            <person name="Sikorski J."/>
            <person name="Lu M."/>
            <person name="Nolan M."/>
            <person name="Lapidus A."/>
            <person name="Lucas S."/>
            <person name="Hammon N."/>
            <person name="Deshpande S."/>
            <person name="Cheng J.F."/>
            <person name="Tapia R."/>
            <person name="Han C."/>
            <person name="Goodwin L."/>
            <person name="Pitluck S."/>
            <person name="Huntemann M."/>
            <person name="Ivanova N."/>
            <person name="Pagani I."/>
            <person name="Mavromatis K."/>
            <person name="Ovchinikova G."/>
            <person name="Pati A."/>
            <person name="Chen A."/>
            <person name="Palaniappan K."/>
            <person name="Land M."/>
            <person name="Hauser L."/>
            <person name="Brambilla E.M."/>
            <person name="Kotsyurbenko O."/>
            <person name="Rohde M."/>
            <person name="Tindall B.J."/>
            <person name="Abt B."/>
            <person name="Goker M."/>
            <person name="Detter J.C."/>
            <person name="Woyke T."/>
            <person name="Bristow J."/>
            <person name="Eisen J.A."/>
            <person name="Markowitz V."/>
            <person name="Hugenholtz P."/>
            <person name="Klenk H.P."/>
            <person name="Kyrpides N.C."/>
        </authorList>
    </citation>
    <scope>NUCLEOTIDE SEQUENCE [LARGE SCALE GENOMIC DNA]</scope>
    <source>
        <strain evidence="3">ATCC 51119 / DSM 12145 / JCM 21818 / LMG 10337 / NBRC 100064 / NCIMB 13643</strain>
    </source>
</reference>
<dbReference type="RefSeq" id="WP_013631124.1">
    <property type="nucleotide sequence ID" value="NC_015177.1"/>
</dbReference>
<dbReference type="STRING" id="762903.Pedsa_0032"/>
<evidence type="ECO:0000313" key="2">
    <source>
        <dbReference type="EMBL" id="ADY50621.1"/>
    </source>
</evidence>
<organism evidence="2 3">
    <name type="scientific">Pseudopedobacter saltans (strain ATCC 51119 / DSM 12145 / JCM 21818 / CCUG 39354 / LMG 10337 / NBRC 100064 / NCIMB 13643)</name>
    <name type="common">Pedobacter saltans</name>
    <dbReference type="NCBI Taxonomy" id="762903"/>
    <lineage>
        <taxon>Bacteria</taxon>
        <taxon>Pseudomonadati</taxon>
        <taxon>Bacteroidota</taxon>
        <taxon>Sphingobacteriia</taxon>
        <taxon>Sphingobacteriales</taxon>
        <taxon>Sphingobacteriaceae</taxon>
        <taxon>Pseudopedobacter</taxon>
    </lineage>
</organism>
<accession>F0SC36</accession>
<dbReference type="eggNOG" id="ENOG5033JYK">
    <property type="taxonomic scope" value="Bacteria"/>
</dbReference>
<dbReference type="HOGENOM" id="CLU_1165072_0_0_10"/>
<reference evidence="3" key="2">
    <citation type="submission" date="2011-02" db="EMBL/GenBank/DDBJ databases">
        <title>The complete genome of Pedobacter saltans DSM 12145.</title>
        <authorList>
            <consortium name="US DOE Joint Genome Institute (JGI-PGF)"/>
            <person name="Lucas S."/>
            <person name="Copeland A."/>
            <person name="Lapidus A."/>
            <person name="Bruce D."/>
            <person name="Goodwin L."/>
            <person name="Pitluck S."/>
            <person name="Kyrpides N."/>
            <person name="Mavromatis K."/>
            <person name="Pagani I."/>
            <person name="Ivanova N."/>
            <person name="Ovchinnikova G."/>
            <person name="Lu M."/>
            <person name="Detter J.C."/>
            <person name="Han C."/>
            <person name="Land M."/>
            <person name="Hauser L."/>
            <person name="Markowitz V."/>
            <person name="Cheng J.-F."/>
            <person name="Hugenholtz P."/>
            <person name="Woyke T."/>
            <person name="Wu D."/>
            <person name="Tindall B."/>
            <person name="Pomrenke H.G."/>
            <person name="Brambilla E."/>
            <person name="Klenk H.-P."/>
            <person name="Eisen J.A."/>
        </authorList>
    </citation>
    <scope>NUCLEOTIDE SEQUENCE [LARGE SCALE GENOMIC DNA]</scope>
    <source>
        <strain evidence="3">ATCC 51119 / DSM 12145 / JCM 21818 / LMG 10337 / NBRC 100064 / NCIMB 13643</strain>
    </source>
</reference>
<protein>
    <submittedName>
        <fullName evidence="2">Uncharacterized protein</fullName>
    </submittedName>
</protein>
<dbReference type="KEGG" id="psn:Pedsa_0032"/>
<dbReference type="EMBL" id="CP002545">
    <property type="protein sequence ID" value="ADY50621.1"/>
    <property type="molecule type" value="Genomic_DNA"/>
</dbReference>
<gene>
    <name evidence="2" type="ordered locus">Pedsa_0032</name>
</gene>
<sequence length="238" mass="27769">MKTLYFLLLTWIFPYNFHALAQTENKSLNEFLILGTLKDYMGRNLDPRQENLLDRYDPSESVMKSIIDSLIRVTYPNEVYHGIEIGANTISSKFLADRFNRFYSYTESSSYTTQGKPILTGKLRDNIMPKEKEKLAFLAGAFLRFGSISDTAYRITIANSLSKANVCDKLLKELGCKPYYNIRRNYIPVGHDIFFHPTPKVLAYLNKHEKLRKRIEDSRNLFIQNMLNEARNKDKRNN</sequence>
<proteinExistence type="predicted"/>
<keyword evidence="1" id="KW-0732">Signal</keyword>
<keyword evidence="3" id="KW-1185">Reference proteome</keyword>
<evidence type="ECO:0000313" key="3">
    <source>
        <dbReference type="Proteomes" id="UP000000310"/>
    </source>
</evidence>
<dbReference type="AlphaFoldDB" id="F0SC36"/>
<name>F0SC36_PSESL</name>
<dbReference type="Gene3D" id="3.10.28.10">
    <property type="entry name" value="Homing endonucleases"/>
    <property type="match status" value="1"/>
</dbReference>
<dbReference type="Proteomes" id="UP000000310">
    <property type="component" value="Chromosome"/>
</dbReference>
<feature type="signal peptide" evidence="1">
    <location>
        <begin position="1"/>
        <end position="21"/>
    </location>
</feature>
<dbReference type="InterPro" id="IPR027434">
    <property type="entry name" value="Homing_endonucl"/>
</dbReference>
<feature type="chain" id="PRO_5003258337" evidence="1">
    <location>
        <begin position="22"/>
        <end position="238"/>
    </location>
</feature>
<evidence type="ECO:0000256" key="1">
    <source>
        <dbReference type="SAM" id="SignalP"/>
    </source>
</evidence>
<dbReference type="OrthoDB" id="1494555at2"/>